<name>A0ACB0YDR9_MELEN</name>
<organism evidence="1 2">
    <name type="scientific">Meloidogyne enterolobii</name>
    <name type="common">Root-knot nematode worm</name>
    <name type="synonym">Meloidogyne mayaguensis</name>
    <dbReference type="NCBI Taxonomy" id="390850"/>
    <lineage>
        <taxon>Eukaryota</taxon>
        <taxon>Metazoa</taxon>
        <taxon>Ecdysozoa</taxon>
        <taxon>Nematoda</taxon>
        <taxon>Chromadorea</taxon>
        <taxon>Rhabditida</taxon>
        <taxon>Tylenchina</taxon>
        <taxon>Tylenchomorpha</taxon>
        <taxon>Tylenchoidea</taxon>
        <taxon>Meloidogynidae</taxon>
        <taxon>Meloidogyninae</taxon>
        <taxon>Meloidogyne</taxon>
    </lineage>
</organism>
<evidence type="ECO:0000313" key="1">
    <source>
        <dbReference type="EMBL" id="CAK5042486.1"/>
    </source>
</evidence>
<reference evidence="1" key="1">
    <citation type="submission" date="2023-11" db="EMBL/GenBank/DDBJ databases">
        <authorList>
            <person name="Poullet M."/>
        </authorList>
    </citation>
    <scope>NUCLEOTIDE SEQUENCE</scope>
    <source>
        <strain evidence="1">E1834</strain>
    </source>
</reference>
<dbReference type="Proteomes" id="UP001497535">
    <property type="component" value="Unassembled WGS sequence"/>
</dbReference>
<evidence type="ECO:0000313" key="2">
    <source>
        <dbReference type="Proteomes" id="UP001497535"/>
    </source>
</evidence>
<dbReference type="EMBL" id="CAVMJV010000010">
    <property type="protein sequence ID" value="CAK5042486.1"/>
    <property type="molecule type" value="Genomic_DNA"/>
</dbReference>
<comment type="caution">
    <text evidence="1">The sequence shown here is derived from an EMBL/GenBank/DDBJ whole genome shotgun (WGS) entry which is preliminary data.</text>
</comment>
<protein>
    <submittedName>
        <fullName evidence="1">Uncharacterized protein</fullName>
    </submittedName>
</protein>
<proteinExistence type="predicted"/>
<gene>
    <name evidence="1" type="ORF">MENTE1834_LOCUS10850</name>
</gene>
<accession>A0ACB0YDR9</accession>
<sequence length="75" mass="8661">MFQEIIPMMDSYNTSQTLIRQLDTRLSDIVKEGCRNLNLIDSAISCMAEIQLKFLQNEEQPSICRLFIVSYSLIS</sequence>
<keyword evidence="2" id="KW-1185">Reference proteome</keyword>